<evidence type="ECO:0000256" key="1">
    <source>
        <dbReference type="SAM" id="Phobius"/>
    </source>
</evidence>
<keyword evidence="1" id="KW-1133">Transmembrane helix</keyword>
<gene>
    <name evidence="2" type="ORF">FO440_00475</name>
</gene>
<dbReference type="OrthoDB" id="795195at2"/>
<keyword evidence="1" id="KW-0812">Transmembrane</keyword>
<dbReference type="EMBL" id="VLPK01000001">
    <property type="protein sequence ID" value="TSJ42702.1"/>
    <property type="molecule type" value="Genomic_DNA"/>
</dbReference>
<dbReference type="RefSeq" id="WP_144246273.1">
    <property type="nucleotide sequence ID" value="NZ_VLPK01000001.1"/>
</dbReference>
<proteinExistence type="predicted"/>
<feature type="transmembrane region" description="Helical" evidence="1">
    <location>
        <begin position="6"/>
        <end position="23"/>
    </location>
</feature>
<organism evidence="2 3">
    <name type="scientific">Mucilaginibacter corticis</name>
    <dbReference type="NCBI Taxonomy" id="2597670"/>
    <lineage>
        <taxon>Bacteria</taxon>
        <taxon>Pseudomonadati</taxon>
        <taxon>Bacteroidota</taxon>
        <taxon>Sphingobacteriia</taxon>
        <taxon>Sphingobacteriales</taxon>
        <taxon>Sphingobacteriaceae</taxon>
        <taxon>Mucilaginibacter</taxon>
    </lineage>
</organism>
<evidence type="ECO:0000313" key="3">
    <source>
        <dbReference type="Proteomes" id="UP000318733"/>
    </source>
</evidence>
<sequence>MKHKSLYLIITALILTGLFINSCKKDKQDSIAITLSAGNWQLSSVRVTTTVGDTIKLDTTYNTVCDSPQVLKFNLDNTCTYKNFNCVKQPTAVGHWSLTPNRLFLNCDIVCKDTTATGTSKPFSYAQIFNAGDYSLVLITGDIQNFVSSKKRTVLRYGFIKQKTAVQ</sequence>
<reference evidence="2 3" key="1">
    <citation type="submission" date="2019-07" db="EMBL/GenBank/DDBJ databases">
        <authorList>
            <person name="Huq M.A."/>
        </authorList>
    </citation>
    <scope>NUCLEOTIDE SEQUENCE [LARGE SCALE GENOMIC DNA]</scope>
    <source>
        <strain evidence="2 3">MAH-19</strain>
    </source>
</reference>
<dbReference type="AlphaFoldDB" id="A0A556MS96"/>
<comment type="caution">
    <text evidence="2">The sequence shown here is derived from an EMBL/GenBank/DDBJ whole genome shotgun (WGS) entry which is preliminary data.</text>
</comment>
<name>A0A556MS96_9SPHI</name>
<protein>
    <submittedName>
        <fullName evidence="2">DUF5004 domain-containing protein</fullName>
    </submittedName>
</protein>
<keyword evidence="1" id="KW-0472">Membrane</keyword>
<keyword evidence="3" id="KW-1185">Reference proteome</keyword>
<accession>A0A556MS96</accession>
<evidence type="ECO:0000313" key="2">
    <source>
        <dbReference type="EMBL" id="TSJ42702.1"/>
    </source>
</evidence>
<dbReference type="Proteomes" id="UP000318733">
    <property type="component" value="Unassembled WGS sequence"/>
</dbReference>